<dbReference type="PANTHER" id="PTHR39639">
    <property type="entry name" value="CHROMOSOME 16, WHOLE GENOME SHOTGUN SEQUENCE"/>
    <property type="match status" value="1"/>
</dbReference>
<dbReference type="RefSeq" id="WP_344742590.1">
    <property type="nucleotide sequence ID" value="NZ_BAAAYR010000004.1"/>
</dbReference>
<gene>
    <name evidence="2" type="ORF">GCM10022197_32430</name>
</gene>
<dbReference type="EMBL" id="BAAAYR010000004">
    <property type="protein sequence ID" value="GAA3573150.1"/>
    <property type="molecule type" value="Genomic_DNA"/>
</dbReference>
<proteinExistence type="predicted"/>
<dbReference type="InterPro" id="IPR004919">
    <property type="entry name" value="GmrSD_N"/>
</dbReference>
<name>A0ABP6XVN0_9ACTN</name>
<sequence>MDARTMALDKVYKRRNRYDIPEWQRDEVWSTERKQLLIDSILRGWKLPKLYFARTSEDPVEYEVVDGQQRLSAIFEFMDGTLELPPDSAARHGAAGYQELPETASDAFDDFEIEYDEITEASDGDLQTFFQRLQGGMQLTAAERLNSVAGNLTKFARSLAKHPFFTAKVSIKDTRKAYFDIASKALSIEVDTIDVGLRYDDLKAVFEANNLFSEKSNVALLLFKTLGYLNDSFPSKSPVLRNRSTIQSTITLAAKIVQTGKAGGTEELFRAFMEKFGSELASQVELGQKATDHDYLDFQRTLSANVKVGPKRRHEILVRKMLLFDPEWIEVLGASALQVGSMEKDIARLTGQLEVLVSTKNDEYSAKYGHDFFKATNKTAGAMSHIRTPILDFDQYTTLISDLYFIFREAAGQRLTSVPSSFEDVNLLRTGLQHDVDHGKPGAVAAKKKKIGQAFKKYSASSASPATLAPAKFPIVQAALLQALVSDLDKLDVLNQ</sequence>
<protein>
    <recommendedName>
        <fullName evidence="1">GmrSD restriction endonucleases N-terminal domain-containing protein</fullName>
    </recommendedName>
</protein>
<dbReference type="PANTHER" id="PTHR39639:SF1">
    <property type="entry name" value="DUF262 DOMAIN-CONTAINING PROTEIN"/>
    <property type="match status" value="1"/>
</dbReference>
<comment type="caution">
    <text evidence="2">The sequence shown here is derived from an EMBL/GenBank/DDBJ whole genome shotgun (WGS) entry which is preliminary data.</text>
</comment>
<organism evidence="2 3">
    <name type="scientific">Microlunatus spumicola</name>
    <dbReference type="NCBI Taxonomy" id="81499"/>
    <lineage>
        <taxon>Bacteria</taxon>
        <taxon>Bacillati</taxon>
        <taxon>Actinomycetota</taxon>
        <taxon>Actinomycetes</taxon>
        <taxon>Propionibacteriales</taxon>
        <taxon>Propionibacteriaceae</taxon>
        <taxon>Microlunatus</taxon>
    </lineage>
</organism>
<dbReference type="Pfam" id="PF03235">
    <property type="entry name" value="GmrSD_N"/>
    <property type="match status" value="1"/>
</dbReference>
<accession>A0ABP6XVN0</accession>
<keyword evidence="3" id="KW-1185">Reference proteome</keyword>
<evidence type="ECO:0000313" key="3">
    <source>
        <dbReference type="Proteomes" id="UP001500767"/>
    </source>
</evidence>
<evidence type="ECO:0000313" key="2">
    <source>
        <dbReference type="EMBL" id="GAA3573150.1"/>
    </source>
</evidence>
<evidence type="ECO:0000259" key="1">
    <source>
        <dbReference type="Pfam" id="PF03235"/>
    </source>
</evidence>
<dbReference type="Proteomes" id="UP001500767">
    <property type="component" value="Unassembled WGS sequence"/>
</dbReference>
<feature type="domain" description="GmrSD restriction endonucleases N-terminal" evidence="1">
    <location>
        <begin position="11"/>
        <end position="151"/>
    </location>
</feature>
<reference evidence="3" key="1">
    <citation type="journal article" date="2019" name="Int. J. Syst. Evol. Microbiol.">
        <title>The Global Catalogue of Microorganisms (GCM) 10K type strain sequencing project: providing services to taxonomists for standard genome sequencing and annotation.</title>
        <authorList>
            <consortium name="The Broad Institute Genomics Platform"/>
            <consortium name="The Broad Institute Genome Sequencing Center for Infectious Disease"/>
            <person name="Wu L."/>
            <person name="Ma J."/>
        </authorList>
    </citation>
    <scope>NUCLEOTIDE SEQUENCE [LARGE SCALE GENOMIC DNA]</scope>
    <source>
        <strain evidence="3">JCM 16540</strain>
    </source>
</reference>